<gene>
    <name evidence="8" type="ORF">Back11_38550</name>
</gene>
<protein>
    <submittedName>
        <fullName evidence="8">Membrane protein</fullName>
    </submittedName>
</protein>
<organism evidence="8 9">
    <name type="scientific">Paenibacillus baekrokdamisoli</name>
    <dbReference type="NCBI Taxonomy" id="1712516"/>
    <lineage>
        <taxon>Bacteria</taxon>
        <taxon>Bacillati</taxon>
        <taxon>Bacillota</taxon>
        <taxon>Bacilli</taxon>
        <taxon>Bacillales</taxon>
        <taxon>Paenibacillaceae</taxon>
        <taxon>Paenibacillus</taxon>
    </lineage>
</organism>
<reference evidence="8 9" key="1">
    <citation type="submission" date="2018-11" db="EMBL/GenBank/DDBJ databases">
        <title>Complete genome sequence of Paenibacillus baekrokdamisoli strain KCTC 33723.</title>
        <authorList>
            <person name="Kang S.W."/>
            <person name="Lee K.C."/>
            <person name="Kim K.K."/>
            <person name="Kim J.S."/>
            <person name="Kim D.S."/>
            <person name="Ko S.H."/>
            <person name="Yang S.H."/>
            <person name="Lee J.S."/>
        </authorList>
    </citation>
    <scope>NUCLEOTIDE SEQUENCE [LARGE SCALE GENOMIC DNA]</scope>
    <source>
        <strain evidence="8 9">KCTC 33723</strain>
    </source>
</reference>
<dbReference type="Proteomes" id="UP000275368">
    <property type="component" value="Chromosome"/>
</dbReference>
<dbReference type="InterPro" id="IPR050539">
    <property type="entry name" value="ThrE_Dicarb/AminoAcid_Exp"/>
</dbReference>
<dbReference type="PANTHER" id="PTHR34390">
    <property type="entry name" value="UPF0442 PROTEIN YJJB-RELATED"/>
    <property type="match status" value="1"/>
</dbReference>
<dbReference type="OrthoDB" id="9810047at2"/>
<dbReference type="KEGG" id="pbk:Back11_38550"/>
<name>A0A3G9IUF7_9BACL</name>
<sequence length="147" mass="15840">MIYILTHLLTSFFASAAFGILFYAPRKSILHCGFIGMVGWMTYLMFLRTVDPIVATLAASFAVTIIGHLFSKAYRKPIIVYSVSGIIPLVPGGLAYEAMRLFVQKDYTGALSAAAEAFLISGAIAVGLVASEVLNQIVKGTGRDKRS</sequence>
<evidence type="ECO:0000256" key="1">
    <source>
        <dbReference type="ARBA" id="ARBA00004651"/>
    </source>
</evidence>
<evidence type="ECO:0000256" key="2">
    <source>
        <dbReference type="ARBA" id="ARBA00022475"/>
    </source>
</evidence>
<dbReference type="InterPro" id="IPR024528">
    <property type="entry name" value="ThrE_2"/>
</dbReference>
<keyword evidence="5" id="KW-1133">Transmembrane helix</keyword>
<evidence type="ECO:0000256" key="6">
    <source>
        <dbReference type="ARBA" id="ARBA00023136"/>
    </source>
</evidence>
<keyword evidence="6" id="KW-0472">Membrane</keyword>
<keyword evidence="9" id="KW-1185">Reference proteome</keyword>
<evidence type="ECO:0000256" key="4">
    <source>
        <dbReference type="ARBA" id="ARBA00022692"/>
    </source>
</evidence>
<keyword evidence="4" id="KW-0812">Transmembrane</keyword>
<dbReference type="RefSeq" id="WP_125660734.1">
    <property type="nucleotide sequence ID" value="NZ_AP019308.1"/>
</dbReference>
<comment type="subcellular location">
    <subcellularLocation>
        <location evidence="1">Cell membrane</location>
        <topology evidence="1">Multi-pass membrane protein</topology>
    </subcellularLocation>
</comment>
<dbReference type="Pfam" id="PF12821">
    <property type="entry name" value="ThrE_2"/>
    <property type="match status" value="1"/>
</dbReference>
<proteinExistence type="inferred from homology"/>
<evidence type="ECO:0000256" key="7">
    <source>
        <dbReference type="ARBA" id="ARBA00034125"/>
    </source>
</evidence>
<accession>A0A3G9IUF7</accession>
<dbReference type="GO" id="GO:0005886">
    <property type="term" value="C:plasma membrane"/>
    <property type="evidence" value="ECO:0007669"/>
    <property type="project" value="UniProtKB-SubCell"/>
</dbReference>
<dbReference type="AlphaFoldDB" id="A0A3G9IUF7"/>
<keyword evidence="3" id="KW-0997">Cell inner membrane</keyword>
<evidence type="ECO:0000256" key="5">
    <source>
        <dbReference type="ARBA" id="ARBA00022989"/>
    </source>
</evidence>
<evidence type="ECO:0000256" key="3">
    <source>
        <dbReference type="ARBA" id="ARBA00022519"/>
    </source>
</evidence>
<evidence type="ECO:0000313" key="9">
    <source>
        <dbReference type="Proteomes" id="UP000275368"/>
    </source>
</evidence>
<keyword evidence="2" id="KW-1003">Cell membrane</keyword>
<comment type="similarity">
    <text evidence="7">Belongs to the ThrE exporter (TC 2.A.79) family.</text>
</comment>
<dbReference type="EMBL" id="AP019308">
    <property type="protein sequence ID" value="BBH22510.1"/>
    <property type="molecule type" value="Genomic_DNA"/>
</dbReference>
<dbReference type="GO" id="GO:0015744">
    <property type="term" value="P:succinate transport"/>
    <property type="evidence" value="ECO:0007669"/>
    <property type="project" value="TreeGrafter"/>
</dbReference>
<evidence type="ECO:0000313" key="8">
    <source>
        <dbReference type="EMBL" id="BBH22510.1"/>
    </source>
</evidence>
<dbReference type="PANTHER" id="PTHR34390:SF1">
    <property type="entry name" value="SUCCINATE TRANSPORTER SUBUNIT YJJB-RELATED"/>
    <property type="match status" value="1"/>
</dbReference>